<gene>
    <name evidence="6" type="ORF">SG71_10205</name>
</gene>
<organism evidence="6 7">
    <name type="scientific">Enterobacter chengduensis</name>
    <dbReference type="NCBI Taxonomy" id="2494701"/>
    <lineage>
        <taxon>Bacteria</taxon>
        <taxon>Pseudomonadati</taxon>
        <taxon>Pseudomonadota</taxon>
        <taxon>Gammaproteobacteria</taxon>
        <taxon>Enterobacterales</taxon>
        <taxon>Enterobacteriaceae</taxon>
        <taxon>Enterobacter</taxon>
        <taxon>Enterobacter cloacae complex</taxon>
    </lineage>
</organism>
<dbReference type="PANTHER" id="PTHR47506">
    <property type="entry name" value="TRANSCRIPTIONAL REGULATORY PROTEIN"/>
    <property type="match status" value="1"/>
</dbReference>
<protein>
    <recommendedName>
        <fullName evidence="5">HTH tetR-type domain-containing protein</fullName>
    </recommendedName>
</protein>
<keyword evidence="3" id="KW-0804">Transcription</keyword>
<dbReference type="EMBL" id="JZKT01000013">
    <property type="protein sequence ID" value="KJX36680.1"/>
    <property type="molecule type" value="Genomic_DNA"/>
</dbReference>
<dbReference type="InterPro" id="IPR001647">
    <property type="entry name" value="HTH_TetR"/>
</dbReference>
<evidence type="ECO:0000256" key="3">
    <source>
        <dbReference type="ARBA" id="ARBA00023163"/>
    </source>
</evidence>
<dbReference type="PANTHER" id="PTHR47506:SF1">
    <property type="entry name" value="HTH-TYPE TRANSCRIPTIONAL REGULATOR YJDC"/>
    <property type="match status" value="1"/>
</dbReference>
<evidence type="ECO:0000259" key="5">
    <source>
        <dbReference type="PROSITE" id="PS50977"/>
    </source>
</evidence>
<dbReference type="PROSITE" id="PS50977">
    <property type="entry name" value="HTH_TETR_2"/>
    <property type="match status" value="1"/>
</dbReference>
<feature type="domain" description="HTH tetR-type" evidence="5">
    <location>
        <begin position="2"/>
        <end position="62"/>
    </location>
</feature>
<keyword evidence="7" id="KW-1185">Reference proteome</keyword>
<dbReference type="Pfam" id="PF00440">
    <property type="entry name" value="TetR_N"/>
    <property type="match status" value="1"/>
</dbReference>
<dbReference type="InterPro" id="IPR036271">
    <property type="entry name" value="Tet_transcr_reg_TetR-rel_C_sf"/>
</dbReference>
<dbReference type="Proteomes" id="UP000033354">
    <property type="component" value="Unassembled WGS sequence"/>
</dbReference>
<evidence type="ECO:0000256" key="4">
    <source>
        <dbReference type="PROSITE-ProRule" id="PRU00335"/>
    </source>
</evidence>
<evidence type="ECO:0000313" key="6">
    <source>
        <dbReference type="EMBL" id="KJX36680.1"/>
    </source>
</evidence>
<dbReference type="SUPFAM" id="SSF46689">
    <property type="entry name" value="Homeodomain-like"/>
    <property type="match status" value="1"/>
</dbReference>
<dbReference type="GeneID" id="63141872"/>
<reference evidence="6 7" key="1">
    <citation type="submission" date="2015-02" db="EMBL/GenBank/DDBJ databases">
        <authorList>
            <person name="Adams M."/>
            <person name="Sutton G."/>
            <person name="Nelson K."/>
            <person name="Bonomo R."/>
            <person name="McCorrison J."/>
            <person name="Sanka R."/>
            <person name="Brinkac L."/>
            <person name="Nierman W."/>
        </authorList>
    </citation>
    <scope>NUCLEOTIDE SEQUENCE [LARGE SCALE GENOMIC DNA]</scope>
    <source>
        <strain evidence="6 7">CIDEIMsCOL9</strain>
    </source>
</reference>
<evidence type="ECO:0000256" key="1">
    <source>
        <dbReference type="ARBA" id="ARBA00023015"/>
    </source>
</evidence>
<dbReference type="InterPro" id="IPR009057">
    <property type="entry name" value="Homeodomain-like_sf"/>
</dbReference>
<dbReference type="PRINTS" id="PR00455">
    <property type="entry name" value="HTHTETR"/>
</dbReference>
<comment type="caution">
    <text evidence="6">The sequence shown here is derived from an EMBL/GenBank/DDBJ whole genome shotgun (WGS) entry which is preliminary data.</text>
</comment>
<accession>A0AAW3HIF4</accession>
<dbReference type="Gene3D" id="1.10.357.10">
    <property type="entry name" value="Tetracycline Repressor, domain 2"/>
    <property type="match status" value="1"/>
</dbReference>
<evidence type="ECO:0000256" key="2">
    <source>
        <dbReference type="ARBA" id="ARBA00023125"/>
    </source>
</evidence>
<sequence length="191" mass="21090">MRNTKMKIISAANNIFNESGYVSPSIEKIAQAGDVSKMTFYKYFPDKESLITEVLSIRKTVFLSEIAQIISTAATPRLKLKGIFDYYASWIAGPDFNGCMFSRAVTELGATSPLILQINDELKTDLVQTITDVLKEAIEPEPAERLALTIMILIDGAIIASLSPSMTREYQAIDLAWIAAKSLILAESKVF</sequence>
<dbReference type="GO" id="GO:0003677">
    <property type="term" value="F:DNA binding"/>
    <property type="evidence" value="ECO:0007669"/>
    <property type="project" value="UniProtKB-UniRule"/>
</dbReference>
<dbReference type="SUPFAM" id="SSF48498">
    <property type="entry name" value="Tetracyclin repressor-like, C-terminal domain"/>
    <property type="match status" value="1"/>
</dbReference>
<feature type="DNA-binding region" description="H-T-H motif" evidence="4">
    <location>
        <begin position="25"/>
        <end position="44"/>
    </location>
</feature>
<keyword evidence="1" id="KW-0805">Transcription regulation</keyword>
<dbReference type="RefSeq" id="WP_032639563.1">
    <property type="nucleotide sequence ID" value="NZ_CP043318.1"/>
</dbReference>
<dbReference type="AlphaFoldDB" id="A0AAW3HIF4"/>
<keyword evidence="2 4" id="KW-0238">DNA-binding</keyword>
<evidence type="ECO:0000313" key="7">
    <source>
        <dbReference type="Proteomes" id="UP000033354"/>
    </source>
</evidence>
<proteinExistence type="predicted"/>
<name>A0AAW3HIF4_9ENTR</name>